<dbReference type="Pfam" id="PF07109">
    <property type="entry name" value="Mg-por_mtran_C"/>
    <property type="match status" value="1"/>
</dbReference>
<evidence type="ECO:0000256" key="1">
    <source>
        <dbReference type="ARBA" id="ARBA00022603"/>
    </source>
</evidence>
<dbReference type="Proteomes" id="UP001138961">
    <property type="component" value="Unassembled WGS sequence"/>
</dbReference>
<evidence type="ECO:0000256" key="3">
    <source>
        <dbReference type="ARBA" id="ARBA00022691"/>
    </source>
</evidence>
<evidence type="ECO:0000259" key="6">
    <source>
        <dbReference type="Pfam" id="PF07109"/>
    </source>
</evidence>
<keyword evidence="8" id="KW-1185">Reference proteome</keyword>
<evidence type="ECO:0000256" key="2">
    <source>
        <dbReference type="ARBA" id="ARBA00022679"/>
    </source>
</evidence>
<dbReference type="EC" id="2.1.1.11" evidence="4"/>
<reference evidence="7" key="1">
    <citation type="submission" date="2021-10" db="EMBL/GenBank/DDBJ databases">
        <title>Loktanella gaetbuli sp. nov., isolated from a tidal flat.</title>
        <authorList>
            <person name="Park S."/>
            <person name="Yoon J.-H."/>
        </authorList>
    </citation>
    <scope>NUCLEOTIDE SEQUENCE</scope>
    <source>
        <strain evidence="7">TSTF-M6</strain>
    </source>
</reference>
<dbReference type="InterPro" id="IPR010251">
    <property type="entry name" value="Mg_prot_MeTrfase"/>
</dbReference>
<dbReference type="EMBL" id="JAJATZ010000003">
    <property type="protein sequence ID" value="MCB5198980.1"/>
    <property type="molecule type" value="Genomic_DNA"/>
</dbReference>
<evidence type="ECO:0000313" key="7">
    <source>
        <dbReference type="EMBL" id="MCB5198980.1"/>
    </source>
</evidence>
<dbReference type="InterPro" id="IPR010940">
    <property type="entry name" value="Mg_prot_MeTrfase_C"/>
</dbReference>
<keyword evidence="1 7" id="KW-0489">Methyltransferase</keyword>
<dbReference type="Pfam" id="PF05175">
    <property type="entry name" value="MTS"/>
    <property type="match status" value="1"/>
</dbReference>
<dbReference type="InterPro" id="IPR007848">
    <property type="entry name" value="Small_mtfrase_dom"/>
</dbReference>
<name>A0ABS8BTB8_9RHOB</name>
<keyword evidence="3" id="KW-0949">S-adenosyl-L-methionine</keyword>
<dbReference type="PANTHER" id="PTHR43464:SF19">
    <property type="entry name" value="UBIQUINONE BIOSYNTHESIS O-METHYLTRANSFERASE, MITOCHONDRIAL"/>
    <property type="match status" value="1"/>
</dbReference>
<proteinExistence type="predicted"/>
<comment type="caution">
    <text evidence="7">The sequence shown here is derived from an EMBL/GenBank/DDBJ whole genome shotgun (WGS) entry which is preliminary data.</text>
</comment>
<dbReference type="InterPro" id="IPR029063">
    <property type="entry name" value="SAM-dependent_MTases_sf"/>
</dbReference>
<sequence length="222" mass="24115">MAYVQTRDRVEDYFDRSATKVWERLTSDAPVSGIRATVRAGRDRMRDVLLSQFPADVTGARVLDAGCGTGAAAVALAERGAQVTAVDISPALIDIAKRRAPDAVADRITWMAGDLSDAKGPFDFAVAMDSLIYYSADDVARVLETLPVTQTFAFTLAPRTPLLMAMFRIGKLFPRADRSPTMVPQRARDIRAALGSGTLNEVERVNSGFYISTAFTYQGDAK</sequence>
<feature type="domain" description="Methyltransferase small" evidence="5">
    <location>
        <begin position="43"/>
        <end position="124"/>
    </location>
</feature>
<dbReference type="SUPFAM" id="SSF53335">
    <property type="entry name" value="S-adenosyl-L-methionine-dependent methyltransferases"/>
    <property type="match status" value="1"/>
</dbReference>
<organism evidence="7 8">
    <name type="scientific">Loktanella gaetbuli</name>
    <dbReference type="NCBI Taxonomy" id="2881335"/>
    <lineage>
        <taxon>Bacteria</taxon>
        <taxon>Pseudomonadati</taxon>
        <taxon>Pseudomonadota</taxon>
        <taxon>Alphaproteobacteria</taxon>
        <taxon>Rhodobacterales</taxon>
        <taxon>Roseobacteraceae</taxon>
        <taxon>Loktanella</taxon>
    </lineage>
</organism>
<protein>
    <recommendedName>
        <fullName evidence="4">Magnesium protoporphyrin IX methyltransferase</fullName>
        <ecNumber evidence="4">2.1.1.11</ecNumber>
    </recommendedName>
</protein>
<dbReference type="Gene3D" id="3.40.50.150">
    <property type="entry name" value="Vaccinia Virus protein VP39"/>
    <property type="match status" value="1"/>
</dbReference>
<dbReference type="RefSeq" id="WP_226747815.1">
    <property type="nucleotide sequence ID" value="NZ_JAJATZ010000003.1"/>
</dbReference>
<feature type="domain" description="Magnesium-protoporphyrin IX methyltransferase C-terminal" evidence="6">
    <location>
        <begin position="127"/>
        <end position="216"/>
    </location>
</feature>
<evidence type="ECO:0000313" key="8">
    <source>
        <dbReference type="Proteomes" id="UP001138961"/>
    </source>
</evidence>
<dbReference type="PANTHER" id="PTHR43464">
    <property type="entry name" value="METHYLTRANSFERASE"/>
    <property type="match status" value="1"/>
</dbReference>
<gene>
    <name evidence="7" type="primary">bchM</name>
    <name evidence="7" type="ORF">LGQ03_06985</name>
</gene>
<evidence type="ECO:0000256" key="4">
    <source>
        <dbReference type="NCBIfam" id="TIGR02021"/>
    </source>
</evidence>
<dbReference type="GO" id="GO:0032259">
    <property type="term" value="P:methylation"/>
    <property type="evidence" value="ECO:0007669"/>
    <property type="project" value="UniProtKB-KW"/>
</dbReference>
<keyword evidence="2 7" id="KW-0808">Transferase</keyword>
<accession>A0ABS8BTB8</accession>
<dbReference type="GO" id="GO:0046406">
    <property type="term" value="F:magnesium protoporphyrin IX methyltransferase activity"/>
    <property type="evidence" value="ECO:0007669"/>
    <property type="project" value="UniProtKB-EC"/>
</dbReference>
<dbReference type="NCBIfam" id="TIGR02021">
    <property type="entry name" value="BchM-ChlM"/>
    <property type="match status" value="1"/>
</dbReference>
<evidence type="ECO:0000259" key="5">
    <source>
        <dbReference type="Pfam" id="PF05175"/>
    </source>
</evidence>
<dbReference type="CDD" id="cd02440">
    <property type="entry name" value="AdoMet_MTases"/>
    <property type="match status" value="1"/>
</dbReference>